<accession>A0A7T5UGK8</accession>
<evidence type="ECO:0000259" key="10">
    <source>
        <dbReference type="PROSITE" id="PS50802"/>
    </source>
</evidence>
<evidence type="ECO:0000313" key="14">
    <source>
        <dbReference type="EMBL" id="QQG34683.1"/>
    </source>
</evidence>
<dbReference type="Gene3D" id="3.90.70.80">
    <property type="match status" value="1"/>
</dbReference>
<keyword evidence="2" id="KW-0696">RNA-directed RNA polymerase</keyword>
<dbReference type="EMBL" id="MW328762">
    <property type="protein sequence ID" value="QQG34683.1"/>
    <property type="molecule type" value="Genomic_RNA"/>
</dbReference>
<evidence type="ECO:0000256" key="8">
    <source>
        <dbReference type="ARBA" id="ARBA00022953"/>
    </source>
</evidence>
<protein>
    <submittedName>
        <fullName evidence="14">RdRp</fullName>
    </submittedName>
</protein>
<evidence type="ECO:0000256" key="2">
    <source>
        <dbReference type="ARBA" id="ARBA00022484"/>
    </source>
</evidence>
<dbReference type="InterPro" id="IPR001788">
    <property type="entry name" value="RNA-dep_RNA_pol_alsuvir"/>
</dbReference>
<dbReference type="InterPro" id="IPR027351">
    <property type="entry name" value="(+)RNA_virus_helicase_core_dom"/>
</dbReference>
<dbReference type="InterPro" id="IPR043502">
    <property type="entry name" value="DNA/RNA_pol_sf"/>
</dbReference>
<dbReference type="Pfam" id="PF05379">
    <property type="entry name" value="Peptidase_C23"/>
    <property type="match status" value="1"/>
</dbReference>
<keyword evidence="5" id="KW-0547">Nucleotide-binding</keyword>
<dbReference type="InterPro" id="IPR008041">
    <property type="entry name" value="Peptidase_C23"/>
</dbReference>
<dbReference type="GO" id="GO:0006351">
    <property type="term" value="P:DNA-templated transcription"/>
    <property type="evidence" value="ECO:0007669"/>
    <property type="project" value="InterPro"/>
</dbReference>
<dbReference type="SUPFAM" id="SSF52540">
    <property type="entry name" value="P-loop containing nucleoside triphosphate hydrolases"/>
    <property type="match status" value="1"/>
</dbReference>
<comment type="similarity">
    <text evidence="1">Belongs to the potexviruses/carlaviruses RNA replication protein family.</text>
</comment>
<dbReference type="Gene3D" id="3.40.50.300">
    <property type="entry name" value="P-loop containing nucleotide triphosphate hydrolases"/>
    <property type="match status" value="1"/>
</dbReference>
<feature type="domain" description="OTU" evidence="10">
    <location>
        <begin position="909"/>
        <end position="1017"/>
    </location>
</feature>
<dbReference type="CDD" id="cd23245">
    <property type="entry name" value="Betaflexiviridae_RdRp"/>
    <property type="match status" value="1"/>
</dbReference>
<reference evidence="14" key="1">
    <citation type="submission" date="2020-11" db="EMBL/GenBank/DDBJ databases">
        <authorList>
            <person name="Bejerman N."/>
        </authorList>
    </citation>
    <scope>NUCLEOTIDE SEQUENCE</scope>
    <source>
        <strain evidence="14">Cap</strain>
    </source>
</reference>
<evidence type="ECO:0000256" key="1">
    <source>
        <dbReference type="ARBA" id="ARBA00008513"/>
    </source>
</evidence>
<dbReference type="GO" id="GO:0039694">
    <property type="term" value="P:viral RNA genome replication"/>
    <property type="evidence" value="ECO:0007669"/>
    <property type="project" value="InterPro"/>
</dbReference>
<dbReference type="Pfam" id="PF00978">
    <property type="entry name" value="RdRP_2"/>
    <property type="match status" value="1"/>
</dbReference>
<dbReference type="InterPro" id="IPR027417">
    <property type="entry name" value="P-loop_NTPase"/>
</dbReference>
<evidence type="ECO:0000256" key="4">
    <source>
        <dbReference type="ARBA" id="ARBA00022695"/>
    </source>
</evidence>
<dbReference type="GO" id="GO:0005524">
    <property type="term" value="F:ATP binding"/>
    <property type="evidence" value="ECO:0007669"/>
    <property type="project" value="UniProtKB-KW"/>
</dbReference>
<dbReference type="GO" id="GO:0008174">
    <property type="term" value="F:mRNA methyltransferase activity"/>
    <property type="evidence" value="ECO:0007669"/>
    <property type="project" value="UniProtKB-UniRule"/>
</dbReference>
<dbReference type="Pfam" id="PF01443">
    <property type="entry name" value="Viral_helicase1"/>
    <property type="match status" value="1"/>
</dbReference>
<dbReference type="PROSITE" id="PS51743">
    <property type="entry name" value="ALPHAVIRUS_MT"/>
    <property type="match status" value="1"/>
</dbReference>
<sequence length="1994" mass="228168">MALTYRSPLEDIVSQFDPTVQTVIAGTAAEHYKECEKHDFQMFNYSIQPTAKQRLCTAGIYISPFAAMPHSHPVCKVLENYLLYKVLPTYIDSTFYFVGIKEQKLELLKARHKDKFTTVDVINRYVTGLDKMRYGSEFHRTVSAKVEGMVRHNPQLEDATLKDLLPRCVQAGAKRLFLHDELHYWSPKELITFLELLRPEVVIGTLVYPTEVFAGARESLHKWCYEFEVKDDSLLFFPDGVRTEGYQQPLAGGYLLRSRLLRLRDGTYYCVDVLCSKFAHHMVCLTRGLMTGPTIRNFGPYEATTVKGFGTMLHSATPHIPVRTELLGKIYRYLRTLKKPDVQSAIAKLGQLVPDPSGYEIKFTQDFAQNVISTSHINSLVAPNVLKQFLGNVFQRLPAIIARKLSVVKEVSLDEFITWLAPLTLEVNLETITWEYKWKQEFFKSTYELEPEVIIQRLDGVPNYGIPEMQQVSAPYQGYHELQRLRERNPVLIIPTSSMLKMIVAAYSNCGGVAILHQKHLYKFERWAVSMLRQKNGFFLPKGLAIKAVHAAIGEACKLLEMLGRIRSCTEESLFTLGNFTWFLDIFRKDMHFLESRSINVSDLDIGQLYYSPMVYPLSDASVGHYNTPASLRITIPTRYDEGVDNEGVQVDYEAVRARRIARVAKAELAPKSAEELFDESTHDFRVSDSCDYYAVTHYYPNEEITGLTFDKSNKLCKYLGKRNESWLIHKGFDLSTLRVVEYVEWYKDVHHNPSLPSMSLQPFRNYFIICLYGGLCAYLADCNFEPRYINIVNEGELILFPATIEGDQAMIQAESDTLKFLIIEAVDCRLAEEVRLASEHTTPTTSPSGTTHEGLRKETMQHAITAETDKVVTIASENTVPRIAEMSHITEFHDGKIVQAKLFDEYNYLNVDVPADGNCFWHACALYLGMNFLELKRCSMLYKFKEEEMNKRLCEQAEPNAWAEDEAIYAFAVRSRKNVKIIMPKEGVRTEYIINGNEGDIFLQLQDNHFQLLKPKNCCVLEAIAAALNRRFYDIMDVITKRCGPGTIKKIWEGVGLDLPLVMDLMEMFGINAEIENNGKLEQWHHGQGIVRRFAMSDDHLEYVPDRQSPNLKIFDPCSSNDRVEVDARTLNVLKNAGTELSYHACMIRAKALSDSLMAGTTGVVSSSLFNEAQELLGRCRNLGDHSRPVVAIVGTFGSGKSTLLKKAIEYNLGKPVKIVSPRRQLADAFMKDLGLLKLGRKKELGRSKWRVYTFEKFLQAQVQSGTGGLFVIDEFQLYPPGFLDLLCMMVPHDSTICVAGDPCQSDYDNESDRNLFNGVDPDWVRLLRGATYKYNSRSKRFTNPIFMGRLPCSMQITGVGEEYMLLSGVDAITRKVEEGERYFLVGSFEEKKVVQMYGGPEALCLTFGESTGMTIEKGCLVITQSTTSVGERRWITALSRFKQNITFINLTGTTYENLLHIYKHRAFGKFLSGTAKSEDALKLLVGNPEMVESYTLHIGKDEGIMEEKLQGDPWLKCMLDLMQASDVEQEEVIEIVEESEWFRTHLPQMDFEPLRARWIHKMMAKEYREKRINDQVSEQFTDEPSKNGGNELTNAAERFEAIYPRHKASDTVTFLMGLRKRLRFSNAAKEMGKLHSARLFGRYLLNEFLKQIPLKKVHNHEMMQEAKREFEEKKTSKSAAIIENHAGRSCRDWLADVAQIFSKSQLCTKFDNRFRDAKASQTIVCFQHAVLCRFAPFMRYIEKKLHEAMPDRFYVHSGKGLEELDSWVKKGGFDNMCTESDYEAFDASQDQYIMAFELEVMKYLGLPNDLIQDYIYIKTHLGCKMGNFAIMRFSGEASTFLFNTMANMLFTFLRYDLKGNEHICFAGDDMCASVKLPLSRKHEGFLKKLKLKAKVSFTRKPTFCGWHLCPDGIYKKPQLVYERMCIARENGNLHNCLDNYAIEVAFAYKMGERALNRMDEEEAEAFYRCVRTIVQNKKLLKSDVRGVFEVLD</sequence>
<dbReference type="InterPro" id="IPR003323">
    <property type="entry name" value="OTU_dom"/>
</dbReference>
<evidence type="ECO:0000259" key="9">
    <source>
        <dbReference type="PROSITE" id="PS50507"/>
    </source>
</evidence>
<keyword evidence="4" id="KW-0548">Nucleotidyltransferase</keyword>
<evidence type="ECO:0000259" key="13">
    <source>
        <dbReference type="PROSITE" id="PS51743"/>
    </source>
</evidence>
<dbReference type="GO" id="GO:0016817">
    <property type="term" value="F:hydrolase activity, acting on acid anhydrides"/>
    <property type="evidence" value="ECO:0007669"/>
    <property type="project" value="InterPro"/>
</dbReference>
<name>A0A7T5UGK8_9VIRU</name>
<evidence type="ECO:0000259" key="11">
    <source>
        <dbReference type="PROSITE" id="PS51492"/>
    </source>
</evidence>
<dbReference type="InterPro" id="IPR007094">
    <property type="entry name" value="RNA-dir_pol_PSvirus"/>
</dbReference>
<evidence type="ECO:0000256" key="6">
    <source>
        <dbReference type="ARBA" id="ARBA00022801"/>
    </source>
</evidence>
<dbReference type="GO" id="GO:0016556">
    <property type="term" value="P:mRNA modification"/>
    <property type="evidence" value="ECO:0007669"/>
    <property type="project" value="InterPro"/>
</dbReference>
<keyword evidence="6" id="KW-0378">Hydrolase</keyword>
<organism evidence="14">
    <name type="scientific">Caper carlavirus 1</name>
    <dbReference type="NCBI Taxonomy" id="2794419"/>
    <lineage>
        <taxon>Viruses</taxon>
        <taxon>Riboviria</taxon>
        <taxon>Orthornavirae</taxon>
        <taxon>Kitrinoviricota</taxon>
        <taxon>Alsuviricetes</taxon>
        <taxon>Tymovirales</taxon>
        <taxon>Betaflexiviridae</taxon>
        <taxon>Quinvirinae</taxon>
        <taxon>Carlavirus</taxon>
    </lineage>
</organism>
<dbReference type="GO" id="GO:0003968">
    <property type="term" value="F:RNA-directed RNA polymerase activity"/>
    <property type="evidence" value="ECO:0007669"/>
    <property type="project" value="UniProtKB-KW"/>
</dbReference>
<dbReference type="PROSITE" id="PS51657">
    <property type="entry name" value="PSRV_HELICASE"/>
    <property type="match status" value="1"/>
</dbReference>
<feature type="domain" description="Alphavirus-like MT" evidence="13">
    <location>
        <begin position="63"/>
        <end position="255"/>
    </location>
</feature>
<dbReference type="PROSITE" id="PS50507">
    <property type="entry name" value="RDRP_SSRNA_POS"/>
    <property type="match status" value="1"/>
</dbReference>
<keyword evidence="3" id="KW-0808">Transferase</keyword>
<keyword evidence="8" id="KW-0693">Viral RNA replication</keyword>
<dbReference type="PROSITE" id="PS51492">
    <property type="entry name" value="PEPTIDASE_C23"/>
    <property type="match status" value="1"/>
</dbReference>
<dbReference type="PROSITE" id="PS50802">
    <property type="entry name" value="OTU"/>
    <property type="match status" value="1"/>
</dbReference>
<evidence type="ECO:0000256" key="7">
    <source>
        <dbReference type="ARBA" id="ARBA00022840"/>
    </source>
</evidence>
<dbReference type="InterPro" id="IPR002588">
    <property type="entry name" value="Alphavirus-like_MT_dom"/>
</dbReference>
<dbReference type="CDD" id="cd22792">
    <property type="entry name" value="OTU_RDRP-like"/>
    <property type="match status" value="1"/>
</dbReference>
<evidence type="ECO:0000256" key="3">
    <source>
        <dbReference type="ARBA" id="ARBA00022679"/>
    </source>
</evidence>
<feature type="domain" description="RdRp catalytic" evidence="9">
    <location>
        <begin position="1777"/>
        <end position="1884"/>
    </location>
</feature>
<dbReference type="GO" id="GO:0003723">
    <property type="term" value="F:RNA binding"/>
    <property type="evidence" value="ECO:0007669"/>
    <property type="project" value="InterPro"/>
</dbReference>
<feature type="domain" description="(+)RNA virus helicase C-terminal" evidence="12">
    <location>
        <begin position="1157"/>
        <end position="1485"/>
    </location>
</feature>
<keyword evidence="7" id="KW-0067">ATP-binding</keyword>
<evidence type="ECO:0000259" key="12">
    <source>
        <dbReference type="PROSITE" id="PS51657"/>
    </source>
</evidence>
<feature type="domain" description="Peptidase C23" evidence="11">
    <location>
        <begin position="1016"/>
        <end position="1106"/>
    </location>
</feature>
<dbReference type="Pfam" id="PF01660">
    <property type="entry name" value="Vmethyltransf"/>
    <property type="match status" value="1"/>
</dbReference>
<dbReference type="SUPFAM" id="SSF56672">
    <property type="entry name" value="DNA/RNA polymerases"/>
    <property type="match status" value="1"/>
</dbReference>
<evidence type="ECO:0000256" key="5">
    <source>
        <dbReference type="ARBA" id="ARBA00022741"/>
    </source>
</evidence>
<dbReference type="GO" id="GO:0006396">
    <property type="term" value="P:RNA processing"/>
    <property type="evidence" value="ECO:0007669"/>
    <property type="project" value="InterPro"/>
</dbReference>
<proteinExistence type="inferred from homology"/>